<keyword evidence="4" id="KW-0874">Quinone</keyword>
<dbReference type="RefSeq" id="WP_206588693.1">
    <property type="nucleotide sequence ID" value="NZ_JAFKCU010000008.1"/>
</dbReference>
<keyword evidence="3 10" id="KW-0812">Transmembrane</keyword>
<dbReference type="PROSITE" id="PS50990">
    <property type="entry name" value="PEPTIDASE_C39"/>
    <property type="match status" value="1"/>
</dbReference>
<dbReference type="Gene3D" id="3.40.30.10">
    <property type="entry name" value="Glutaredoxin"/>
    <property type="match status" value="1"/>
</dbReference>
<evidence type="ECO:0000256" key="4">
    <source>
        <dbReference type="ARBA" id="ARBA00022719"/>
    </source>
</evidence>
<organism evidence="12 13">
    <name type="scientific">Algoriphagus pacificus</name>
    <dbReference type="NCBI Taxonomy" id="2811234"/>
    <lineage>
        <taxon>Bacteria</taxon>
        <taxon>Pseudomonadati</taxon>
        <taxon>Bacteroidota</taxon>
        <taxon>Cytophagia</taxon>
        <taxon>Cytophagales</taxon>
        <taxon>Cyclobacteriaceae</taxon>
        <taxon>Algoriphagus</taxon>
    </lineage>
</organism>
<dbReference type="Pfam" id="PF03412">
    <property type="entry name" value="Peptidase_C39"/>
    <property type="match status" value="1"/>
</dbReference>
<feature type="transmembrane region" description="Helical" evidence="10">
    <location>
        <begin position="250"/>
        <end position="269"/>
    </location>
</feature>
<evidence type="ECO:0000259" key="11">
    <source>
        <dbReference type="PROSITE" id="PS50990"/>
    </source>
</evidence>
<evidence type="ECO:0000313" key="13">
    <source>
        <dbReference type="Proteomes" id="UP000664480"/>
    </source>
</evidence>
<dbReference type="InterPro" id="IPR038354">
    <property type="entry name" value="VKOR_sf"/>
</dbReference>
<evidence type="ECO:0000256" key="3">
    <source>
        <dbReference type="ARBA" id="ARBA00022692"/>
    </source>
</evidence>
<feature type="transmembrane region" description="Helical" evidence="10">
    <location>
        <begin position="281"/>
        <end position="303"/>
    </location>
</feature>
<evidence type="ECO:0000313" key="12">
    <source>
        <dbReference type="EMBL" id="MBN7818029.1"/>
    </source>
</evidence>
<keyword evidence="6" id="KW-0560">Oxidoreductase</keyword>
<dbReference type="InterPro" id="IPR036249">
    <property type="entry name" value="Thioredoxin-like_sf"/>
</dbReference>
<protein>
    <submittedName>
        <fullName evidence="12">Thioredoxin domain-containing protein</fullName>
    </submittedName>
</protein>
<gene>
    <name evidence="12" type="ORF">J0A69_21500</name>
</gene>
<dbReference type="CDD" id="cd12921">
    <property type="entry name" value="VKOR_4"/>
    <property type="match status" value="1"/>
</dbReference>
<dbReference type="Pfam" id="PF07884">
    <property type="entry name" value="VKOR"/>
    <property type="match status" value="1"/>
</dbReference>
<comment type="similarity">
    <text evidence="2">Belongs to the VKOR family.</text>
</comment>
<evidence type="ECO:0000256" key="2">
    <source>
        <dbReference type="ARBA" id="ARBA00006214"/>
    </source>
</evidence>
<evidence type="ECO:0000256" key="6">
    <source>
        <dbReference type="ARBA" id="ARBA00023002"/>
    </source>
</evidence>
<keyword evidence="8" id="KW-1015">Disulfide bond</keyword>
<feature type="domain" description="Peptidase C39" evidence="11">
    <location>
        <begin position="1"/>
        <end position="119"/>
    </location>
</feature>
<keyword evidence="13" id="KW-1185">Reference proteome</keyword>
<feature type="transmembrane region" description="Helical" evidence="10">
    <location>
        <begin position="169"/>
        <end position="188"/>
    </location>
</feature>
<name>A0ABS3CLQ4_9BACT</name>
<dbReference type="SUPFAM" id="SSF52833">
    <property type="entry name" value="Thioredoxin-like"/>
    <property type="match status" value="1"/>
</dbReference>
<comment type="caution">
    <text evidence="12">The sequence shown here is derived from an EMBL/GenBank/DDBJ whole genome shotgun (WGS) entry which is preliminary data.</text>
</comment>
<evidence type="ECO:0000256" key="5">
    <source>
        <dbReference type="ARBA" id="ARBA00022989"/>
    </source>
</evidence>
<dbReference type="EMBL" id="JAFKCU010000008">
    <property type="protein sequence ID" value="MBN7818029.1"/>
    <property type="molecule type" value="Genomic_DNA"/>
</dbReference>
<dbReference type="InterPro" id="IPR012932">
    <property type="entry name" value="VKOR"/>
</dbReference>
<reference evidence="12 13" key="1">
    <citation type="submission" date="2021-03" db="EMBL/GenBank/DDBJ databases">
        <title>novel species isolated from a fishpond in China.</title>
        <authorList>
            <person name="Lu H."/>
            <person name="Cai Z."/>
        </authorList>
    </citation>
    <scope>NUCLEOTIDE SEQUENCE [LARGE SCALE GENOMIC DNA]</scope>
    <source>
        <strain evidence="12 13">YJ13C</strain>
    </source>
</reference>
<evidence type="ECO:0000256" key="7">
    <source>
        <dbReference type="ARBA" id="ARBA00023136"/>
    </source>
</evidence>
<keyword evidence="5 10" id="KW-1133">Transmembrane helix</keyword>
<evidence type="ECO:0000256" key="1">
    <source>
        <dbReference type="ARBA" id="ARBA00004141"/>
    </source>
</evidence>
<feature type="transmembrane region" description="Helical" evidence="10">
    <location>
        <begin position="309"/>
        <end position="334"/>
    </location>
</feature>
<proteinExistence type="inferred from homology"/>
<dbReference type="Gene3D" id="1.20.1440.130">
    <property type="entry name" value="VKOR domain"/>
    <property type="match status" value="1"/>
</dbReference>
<accession>A0ABS3CLQ4</accession>
<dbReference type="InterPro" id="IPR005074">
    <property type="entry name" value="Peptidase_C39"/>
</dbReference>
<comment type="subcellular location">
    <subcellularLocation>
        <location evidence="1">Membrane</location>
        <topology evidence="1">Multi-pass membrane protein</topology>
    </subcellularLocation>
</comment>
<evidence type="ECO:0000256" key="10">
    <source>
        <dbReference type="SAM" id="Phobius"/>
    </source>
</evidence>
<feature type="transmembrane region" description="Helical" evidence="10">
    <location>
        <begin position="138"/>
        <end position="157"/>
    </location>
</feature>
<keyword evidence="9" id="KW-0676">Redox-active center</keyword>
<keyword evidence="7 10" id="KW-0472">Membrane</keyword>
<dbReference type="Proteomes" id="UP000664480">
    <property type="component" value="Unassembled WGS sequence"/>
</dbReference>
<evidence type="ECO:0000256" key="8">
    <source>
        <dbReference type="ARBA" id="ARBA00023157"/>
    </source>
</evidence>
<evidence type="ECO:0000256" key="9">
    <source>
        <dbReference type="ARBA" id="ARBA00023284"/>
    </source>
</evidence>
<dbReference type="Gene3D" id="3.90.70.10">
    <property type="entry name" value="Cysteine proteinases"/>
    <property type="match status" value="1"/>
</dbReference>
<feature type="transmembrane region" description="Helical" evidence="10">
    <location>
        <begin position="225"/>
        <end position="244"/>
    </location>
</feature>
<sequence>MDNCFIICKRILSSLYVPFTEQFLKEKIFTHPKYPSLLAISDTLEEYKVDSLAAKIGPDRLDDLLLPGIVQVSLESGNYFNVITSISGSVITLFDEKGHQKKISRLDFLKIWTGVTLLVEAKEDASEPEITQKLRDKWILKTLIIISFFCLFVWFGIGLIEKSGSVLEIGYFLLKFLGLSISAILLWYQQNKTNPTLQKFCSVGEKFDCNSILDSQKFQWLNGRLNLSLLGFAYFFAGIGSLSISGFFSITILSWISFLTIPVILYSIYYQAIVIKKWCKFCLMVQIVLILEVLTIINGRFWIGGIELSSLLFFVFLFTVIIIGGILIIPTIGLQDKLYTINRELAQFKSNKDLFELILGKSRKIQNEPKGLGILMKGEKSKYQVIKVSNPNCGPCAQAHPVLENLFAKGNIDFQILFVSGNIDKQKERTVQHFLAIKDKGDSRLMMDALNDWYVSDNQNYSTFSEKYPIDFELENQEEKIRAMEDWCEKEQINYTPTLFINGYELPKEYNLEDLKYILI</sequence>